<name>A0A1L7CWY3_9CORY</name>
<dbReference type="KEGG" id="csph:CSPHI_03960"/>
<dbReference type="AlphaFoldDB" id="A0A1L7CWY3"/>
<keyword evidence="3" id="KW-1185">Reference proteome</keyword>
<dbReference type="RefSeq" id="WP_075691587.1">
    <property type="nucleotide sequence ID" value="NZ_CP009248.1"/>
</dbReference>
<sequence>MIISSPAWVAVAHLALIPLAWACLWLVLTVVAAAAGEDPGRGGAGNRPGRGPRRRGGRSRPRGSA</sequence>
<dbReference type="EMBL" id="CP009248">
    <property type="protein sequence ID" value="APT90354.1"/>
    <property type="molecule type" value="Genomic_DNA"/>
</dbReference>
<proteinExistence type="predicted"/>
<evidence type="ECO:0000256" key="1">
    <source>
        <dbReference type="SAM" id="MobiDB-lite"/>
    </source>
</evidence>
<evidence type="ECO:0000313" key="3">
    <source>
        <dbReference type="Proteomes" id="UP000185469"/>
    </source>
</evidence>
<feature type="region of interest" description="Disordered" evidence="1">
    <location>
        <begin position="36"/>
        <end position="65"/>
    </location>
</feature>
<evidence type="ECO:0000313" key="2">
    <source>
        <dbReference type="EMBL" id="APT90354.1"/>
    </source>
</evidence>
<dbReference type="Proteomes" id="UP000185469">
    <property type="component" value="Chromosome"/>
</dbReference>
<organism evidence="2 3">
    <name type="scientific">Corynebacterium sphenisci DSM 44792</name>
    <dbReference type="NCBI Taxonomy" id="1437874"/>
    <lineage>
        <taxon>Bacteria</taxon>
        <taxon>Bacillati</taxon>
        <taxon>Actinomycetota</taxon>
        <taxon>Actinomycetes</taxon>
        <taxon>Mycobacteriales</taxon>
        <taxon>Corynebacteriaceae</taxon>
        <taxon>Corynebacterium</taxon>
    </lineage>
</organism>
<gene>
    <name evidence="2" type="ORF">CSPHI_03960</name>
</gene>
<accession>A0A1L7CWY3</accession>
<feature type="compositionally biased region" description="Basic residues" evidence="1">
    <location>
        <begin position="50"/>
        <end position="65"/>
    </location>
</feature>
<protein>
    <submittedName>
        <fullName evidence="2">Uncharacterized protein</fullName>
    </submittedName>
</protein>
<reference evidence="2 3" key="1">
    <citation type="submission" date="2014-08" db="EMBL/GenBank/DDBJ databases">
        <title>Complete genome sequence of Corynebacterium sphenisci CECT 5990(T) (=DSM 44792(T)), isolated from healthy wild penguins.</title>
        <authorList>
            <person name="Ruckert C."/>
            <person name="Albersmeier A."/>
            <person name="Winkler A."/>
            <person name="Kalinowski J."/>
        </authorList>
    </citation>
    <scope>NUCLEOTIDE SEQUENCE [LARGE SCALE GENOMIC DNA]</scope>
    <source>
        <strain evidence="2 3">DSM 44792</strain>
    </source>
</reference>